<organism evidence="1 2">
    <name type="scientific">Rhodopirellula baltica WH47</name>
    <dbReference type="NCBI Taxonomy" id="991778"/>
    <lineage>
        <taxon>Bacteria</taxon>
        <taxon>Pseudomonadati</taxon>
        <taxon>Planctomycetota</taxon>
        <taxon>Planctomycetia</taxon>
        <taxon>Pirellulales</taxon>
        <taxon>Pirellulaceae</taxon>
        <taxon>Rhodopirellula</taxon>
    </lineage>
</organism>
<protein>
    <submittedName>
        <fullName evidence="1">Uncharacterized protein</fullName>
    </submittedName>
</protein>
<dbReference type="PATRIC" id="fig|991778.3.peg.6306"/>
<dbReference type="EMBL" id="AFAR01000314">
    <property type="protein sequence ID" value="EGF24100.1"/>
    <property type="molecule type" value="Genomic_DNA"/>
</dbReference>
<dbReference type="Proteomes" id="UP000006222">
    <property type="component" value="Unassembled WGS sequence"/>
</dbReference>
<proteinExistence type="predicted"/>
<evidence type="ECO:0000313" key="2">
    <source>
        <dbReference type="Proteomes" id="UP000006222"/>
    </source>
</evidence>
<accession>F2B1U8</accession>
<evidence type="ECO:0000313" key="1">
    <source>
        <dbReference type="EMBL" id="EGF24100.1"/>
    </source>
</evidence>
<gene>
    <name evidence="1" type="ORF">RBWH47_03440</name>
</gene>
<reference evidence="1 2" key="1">
    <citation type="journal article" date="2013" name="Mar. Genomics">
        <title>Expression of sulfatases in Rhodopirellula baltica and the diversity of sulfatases in the genus Rhodopirellula.</title>
        <authorList>
            <person name="Wegner C.E."/>
            <person name="Richter-Heitmann T."/>
            <person name="Klindworth A."/>
            <person name="Klockow C."/>
            <person name="Richter M."/>
            <person name="Achstetter T."/>
            <person name="Glockner F.O."/>
            <person name="Harder J."/>
        </authorList>
    </citation>
    <scope>NUCLEOTIDE SEQUENCE [LARGE SCALE GENOMIC DNA]</scope>
    <source>
        <strain evidence="1 2">WH47</strain>
    </source>
</reference>
<comment type="caution">
    <text evidence="1">The sequence shown here is derived from an EMBL/GenBank/DDBJ whole genome shotgun (WGS) entry which is preliminary data.</text>
</comment>
<dbReference type="AlphaFoldDB" id="F2B1U8"/>
<sequence>MCQSPSCLRRYGNQLDQSDDASPDSVTLDQTHLIELVVWYSPRFFSRKPWRTLNG</sequence>
<name>F2B1U8_RHOBT</name>